<dbReference type="PANTHER" id="PTHR34351:SF1">
    <property type="entry name" value="SLR1927 PROTEIN"/>
    <property type="match status" value="1"/>
</dbReference>
<keyword evidence="2" id="KW-1133">Transmembrane helix</keyword>
<keyword evidence="2" id="KW-0812">Transmembrane</keyword>
<proteinExistence type="predicted"/>
<dbReference type="Pfam" id="PF01882">
    <property type="entry name" value="DUF58"/>
    <property type="match status" value="1"/>
</dbReference>
<reference evidence="4 5" key="1">
    <citation type="submission" date="2011-09" db="EMBL/GenBank/DDBJ databases">
        <title>Complete sequence of chromosome of Thioflavicoccus mobilis 8321.</title>
        <authorList>
            <consortium name="US DOE Joint Genome Institute"/>
            <person name="Lucas S."/>
            <person name="Han J."/>
            <person name="Lapidus A."/>
            <person name="Cheng J.-F."/>
            <person name="Goodwin L."/>
            <person name="Pitluck S."/>
            <person name="Peters L."/>
            <person name="Ovchinnikova G."/>
            <person name="Lu M."/>
            <person name="Detter J.C."/>
            <person name="Han C."/>
            <person name="Tapia R."/>
            <person name="Land M."/>
            <person name="Hauser L."/>
            <person name="Kyrpides N."/>
            <person name="Ivanova N."/>
            <person name="Pagani I."/>
            <person name="Vogl K."/>
            <person name="Liu Z."/>
            <person name="Imhoff J."/>
            <person name="Thiel V."/>
            <person name="Frigaard N.-U."/>
            <person name="Bryant D."/>
            <person name="Woyke T."/>
        </authorList>
    </citation>
    <scope>NUCLEOTIDE SEQUENCE [LARGE SCALE GENOMIC DNA]</scope>
    <source>
        <strain evidence="4 5">8321</strain>
    </source>
</reference>
<dbReference type="STRING" id="765912.Thimo_2697"/>
<feature type="region of interest" description="Disordered" evidence="1">
    <location>
        <begin position="217"/>
        <end position="244"/>
    </location>
</feature>
<feature type="domain" description="DUF58" evidence="3">
    <location>
        <begin position="243"/>
        <end position="315"/>
    </location>
</feature>
<gene>
    <name evidence="4" type="ORF">Thimo_2697</name>
</gene>
<accession>L0GXB2</accession>
<dbReference type="Proteomes" id="UP000010816">
    <property type="component" value="Chromosome"/>
</dbReference>
<name>L0GXB2_9GAMM</name>
<dbReference type="RefSeq" id="WP_015281540.1">
    <property type="nucleotide sequence ID" value="NC_019940.1"/>
</dbReference>
<sequence>MARQRPDDRRPVARSASTRPQRWGIARLKARLAAMMRRVPLARDGTARVGQRYIFILPTGTGLMLTVVLLVTLAGSLNYQNNLGLLFTFILASAAVVSMHQTWLNLLGLEVWASAGPGVFAGDEAEFTITLRDPSQRDRTDLRLRGWVGRVHPVALAAGAQDRVTLTVPSERRGRLTLGTVPIETEFPLGLFRAWCLIDSDASIIVFPRPAPVAPLPPPAASAGSARAQGDRGEGADDFIGPRSYRPGDSPRRLDWKALARERGLVVKQFGGDRAEELWLDWDQVDAADTETRLSRLCRQVLDAAEAHVRFSLRLPGRTLPLDSGDAHRLRCLEALATFGQDPL</sequence>
<feature type="transmembrane region" description="Helical" evidence="2">
    <location>
        <begin position="53"/>
        <end position="77"/>
    </location>
</feature>
<evidence type="ECO:0000313" key="4">
    <source>
        <dbReference type="EMBL" id="AGA91408.1"/>
    </source>
</evidence>
<dbReference type="AlphaFoldDB" id="L0GXB2"/>
<dbReference type="EMBL" id="CP003051">
    <property type="protein sequence ID" value="AGA91408.1"/>
    <property type="molecule type" value="Genomic_DNA"/>
</dbReference>
<evidence type="ECO:0000313" key="5">
    <source>
        <dbReference type="Proteomes" id="UP000010816"/>
    </source>
</evidence>
<evidence type="ECO:0000259" key="3">
    <source>
        <dbReference type="Pfam" id="PF01882"/>
    </source>
</evidence>
<dbReference type="OrthoDB" id="5298497at2"/>
<evidence type="ECO:0000256" key="1">
    <source>
        <dbReference type="SAM" id="MobiDB-lite"/>
    </source>
</evidence>
<protein>
    <recommendedName>
        <fullName evidence="3">DUF58 domain-containing protein</fullName>
    </recommendedName>
</protein>
<feature type="transmembrane region" description="Helical" evidence="2">
    <location>
        <begin position="83"/>
        <end position="104"/>
    </location>
</feature>
<keyword evidence="5" id="KW-1185">Reference proteome</keyword>
<keyword evidence="2" id="KW-0472">Membrane</keyword>
<dbReference type="InterPro" id="IPR002881">
    <property type="entry name" value="DUF58"/>
</dbReference>
<dbReference type="PANTHER" id="PTHR34351">
    <property type="entry name" value="SLR1927 PROTEIN-RELATED"/>
    <property type="match status" value="1"/>
</dbReference>
<dbReference type="eggNOG" id="COG1721">
    <property type="taxonomic scope" value="Bacteria"/>
</dbReference>
<evidence type="ECO:0000256" key="2">
    <source>
        <dbReference type="SAM" id="Phobius"/>
    </source>
</evidence>
<dbReference type="HOGENOM" id="CLU_054568_0_1_6"/>
<organism evidence="4 5">
    <name type="scientific">Thioflavicoccus mobilis 8321</name>
    <dbReference type="NCBI Taxonomy" id="765912"/>
    <lineage>
        <taxon>Bacteria</taxon>
        <taxon>Pseudomonadati</taxon>
        <taxon>Pseudomonadota</taxon>
        <taxon>Gammaproteobacteria</taxon>
        <taxon>Chromatiales</taxon>
        <taxon>Chromatiaceae</taxon>
        <taxon>Thioflavicoccus</taxon>
    </lineage>
</organism>
<dbReference type="KEGG" id="tmb:Thimo_2697"/>